<proteinExistence type="predicted"/>
<dbReference type="AlphaFoldDB" id="A0A164N532"/>
<evidence type="ECO:0000313" key="2">
    <source>
        <dbReference type="EMBL" id="KZS05652.1"/>
    </source>
</evidence>
<feature type="compositionally biased region" description="Acidic residues" evidence="1">
    <location>
        <begin position="83"/>
        <end position="93"/>
    </location>
</feature>
<comment type="caution">
    <text evidence="2">The sequence shown here is derived from an EMBL/GenBank/DDBJ whole genome shotgun (WGS) entry which is preliminary data.</text>
</comment>
<protein>
    <submittedName>
        <fullName evidence="2">Uncharacterized protein</fullName>
    </submittedName>
</protein>
<reference evidence="2 3" key="1">
    <citation type="submission" date="2016-03" db="EMBL/GenBank/DDBJ databases">
        <title>EvidentialGene: Evidence-directed Construction of Genes on Genomes.</title>
        <authorList>
            <person name="Gilbert D.G."/>
            <person name="Choi J.-H."/>
            <person name="Mockaitis K."/>
            <person name="Colbourne J."/>
            <person name="Pfrender M."/>
        </authorList>
    </citation>
    <scope>NUCLEOTIDE SEQUENCE [LARGE SCALE GENOMIC DNA]</scope>
    <source>
        <strain evidence="2 3">Xinb3</strain>
        <tissue evidence="2">Complete organism</tissue>
    </source>
</reference>
<dbReference type="Proteomes" id="UP000076858">
    <property type="component" value="Unassembled WGS sequence"/>
</dbReference>
<evidence type="ECO:0000313" key="3">
    <source>
        <dbReference type="Proteomes" id="UP000076858"/>
    </source>
</evidence>
<accession>A0A164N532</accession>
<dbReference type="EMBL" id="LRGB01002882">
    <property type="protein sequence ID" value="KZS05652.1"/>
    <property type="molecule type" value="Genomic_DNA"/>
</dbReference>
<gene>
    <name evidence="2" type="ORF">APZ42_031101</name>
</gene>
<keyword evidence="3" id="KW-1185">Reference proteome</keyword>
<organism evidence="2 3">
    <name type="scientific">Daphnia magna</name>
    <dbReference type="NCBI Taxonomy" id="35525"/>
    <lineage>
        <taxon>Eukaryota</taxon>
        <taxon>Metazoa</taxon>
        <taxon>Ecdysozoa</taxon>
        <taxon>Arthropoda</taxon>
        <taxon>Crustacea</taxon>
        <taxon>Branchiopoda</taxon>
        <taxon>Diplostraca</taxon>
        <taxon>Cladocera</taxon>
        <taxon>Anomopoda</taxon>
        <taxon>Daphniidae</taxon>
        <taxon>Daphnia</taxon>
    </lineage>
</organism>
<name>A0A164N532_9CRUS</name>
<evidence type="ECO:0000256" key="1">
    <source>
        <dbReference type="SAM" id="MobiDB-lite"/>
    </source>
</evidence>
<dbReference type="OrthoDB" id="6359149at2759"/>
<sequence length="93" mass="10289">MIVMTAIGLTGRQKRRKLQNHLASTRGLYDNDVFVENNSISLVNVLENGDVVPESDFSDYSNIDINSGKSERESGINGSDFDPLSESDGEFYV</sequence>
<feature type="region of interest" description="Disordered" evidence="1">
    <location>
        <begin position="62"/>
        <end position="93"/>
    </location>
</feature>